<dbReference type="InterPro" id="IPR017133">
    <property type="entry name" value="PvcA"/>
</dbReference>
<dbReference type="Proteomes" id="UP000321922">
    <property type="component" value="Unassembled WGS sequence"/>
</dbReference>
<protein>
    <submittedName>
        <fullName evidence="1">Paerucumarin biosynthesis protein PvcA</fullName>
    </submittedName>
</protein>
<evidence type="ECO:0000313" key="1">
    <source>
        <dbReference type="EMBL" id="GEM77712.1"/>
    </source>
</evidence>
<dbReference type="EMBL" id="BJXJ01000098">
    <property type="protein sequence ID" value="GEM77712.1"/>
    <property type="molecule type" value="Genomic_DNA"/>
</dbReference>
<dbReference type="InterPro" id="IPR007817">
    <property type="entry name" value="Isocyanide_synthase_DIT1"/>
</dbReference>
<dbReference type="PANTHER" id="PTHR37285:SF5">
    <property type="entry name" value="SPORE WALL MATURATION PROTEIN DIT1"/>
    <property type="match status" value="1"/>
</dbReference>
<organism evidence="1 2">
    <name type="scientific">Vibrio sagamiensis NBRC 104589</name>
    <dbReference type="NCBI Taxonomy" id="1219064"/>
    <lineage>
        <taxon>Bacteria</taxon>
        <taxon>Pseudomonadati</taxon>
        <taxon>Pseudomonadota</taxon>
        <taxon>Gammaproteobacteria</taxon>
        <taxon>Vibrionales</taxon>
        <taxon>Vibrionaceae</taxon>
        <taxon>Vibrio</taxon>
    </lineage>
</organism>
<name>A0A511QMG8_9VIBR</name>
<keyword evidence="2" id="KW-1185">Reference proteome</keyword>
<dbReference type="RefSeq" id="WP_039983942.1">
    <property type="nucleotide sequence ID" value="NZ_BAOJ01000389.1"/>
</dbReference>
<dbReference type="Gene3D" id="3.30.60.140">
    <property type="match status" value="1"/>
</dbReference>
<dbReference type="PANTHER" id="PTHR37285">
    <property type="entry name" value="SPORE WALL MATURATION PROTEIN DIT1"/>
    <property type="match status" value="1"/>
</dbReference>
<dbReference type="AlphaFoldDB" id="A0A511QMG8"/>
<proteinExistence type="predicted"/>
<gene>
    <name evidence="1" type="primary">pvcA</name>
    <name evidence="1" type="ORF">VSA01S_38240</name>
</gene>
<sequence length="313" mass="35486">MILSLKHDAVADTTKAILEILLRYRRALYPKAQYQYLPQLRQISRLVETGDKIILTLPAFPCKSPNTDKVLGPLPDMAERMSLRFLKQLCDEIEKVYAPGARVLICSDGHVFGDLIGVSDDTINDYTAALIDMIKAEQILCIDIFQLCHVYPDADFEAQREILVKKWARPVPELREEVISIEHQNKLYCGITRFLVEDACLSSKSMSKSALQRLSKERALGVMQRSEAWGNLIAQYHPRTVRLSIHPQPPGSAKLGIMLLNAEDTWVTPWHSVFVDKGNSKLLMKHREAKEICNLVKENGQPSHYILPNATHC</sequence>
<dbReference type="OrthoDB" id="581608at2"/>
<reference evidence="1 2" key="1">
    <citation type="submission" date="2019-07" db="EMBL/GenBank/DDBJ databases">
        <title>Whole genome shotgun sequence of Vibrio sagamiensis NBRC 104589.</title>
        <authorList>
            <person name="Hosoyama A."/>
            <person name="Uohara A."/>
            <person name="Ohji S."/>
            <person name="Ichikawa N."/>
        </authorList>
    </citation>
    <scope>NUCLEOTIDE SEQUENCE [LARGE SCALE GENOMIC DNA]</scope>
    <source>
        <strain evidence="1 2">NBRC 104589</strain>
    </source>
</reference>
<dbReference type="PIRSF" id="PIRSF037196">
    <property type="entry name" value="Pyoverdine_chromoph_PvcA"/>
    <property type="match status" value="1"/>
</dbReference>
<dbReference type="Pfam" id="PF05141">
    <property type="entry name" value="DIT1_PvcA"/>
    <property type="match status" value="1"/>
</dbReference>
<accession>A0A511QMG8</accession>
<comment type="caution">
    <text evidence="1">The sequence shown here is derived from an EMBL/GenBank/DDBJ whole genome shotgun (WGS) entry which is preliminary data.</text>
</comment>
<evidence type="ECO:0000313" key="2">
    <source>
        <dbReference type="Proteomes" id="UP000321922"/>
    </source>
</evidence>